<gene>
    <name evidence="2" type="ORF">UFOVP205_13</name>
    <name evidence="1" type="ORF">UFOVP267_41</name>
</gene>
<sequence length="75" mass="8540">MASCADCRFFLNAQIMGSCRRYPQTINRHMNDWCGEHSAPTEPEMVNLPVYDILTDTVAEPKKRGRKPKNDQAIA</sequence>
<name>A0A6J7WNM4_9CAUD</name>
<reference evidence="2" key="1">
    <citation type="submission" date="2020-05" db="EMBL/GenBank/DDBJ databases">
        <authorList>
            <person name="Chiriac C."/>
            <person name="Salcher M."/>
            <person name="Ghai R."/>
            <person name="Kavagutti S V."/>
        </authorList>
    </citation>
    <scope>NUCLEOTIDE SEQUENCE</scope>
</reference>
<organism evidence="2">
    <name type="scientific">uncultured Caudovirales phage</name>
    <dbReference type="NCBI Taxonomy" id="2100421"/>
    <lineage>
        <taxon>Viruses</taxon>
        <taxon>Duplodnaviria</taxon>
        <taxon>Heunggongvirae</taxon>
        <taxon>Uroviricota</taxon>
        <taxon>Caudoviricetes</taxon>
        <taxon>Peduoviridae</taxon>
        <taxon>Maltschvirus</taxon>
        <taxon>Maltschvirus maltsch</taxon>
    </lineage>
</organism>
<protein>
    <submittedName>
        <fullName evidence="2">Uncharacterized protein</fullName>
    </submittedName>
</protein>
<dbReference type="EMBL" id="LR796282">
    <property type="protein sequence ID" value="CAB4134256.1"/>
    <property type="molecule type" value="Genomic_DNA"/>
</dbReference>
<evidence type="ECO:0000313" key="2">
    <source>
        <dbReference type="EMBL" id="CAB5217714.1"/>
    </source>
</evidence>
<dbReference type="EMBL" id="LR798253">
    <property type="protein sequence ID" value="CAB5217714.1"/>
    <property type="molecule type" value="Genomic_DNA"/>
</dbReference>
<accession>A0A6J7WNM4</accession>
<proteinExistence type="predicted"/>
<evidence type="ECO:0000313" key="1">
    <source>
        <dbReference type="EMBL" id="CAB4134256.1"/>
    </source>
</evidence>